<protein>
    <submittedName>
        <fullName evidence="1">Uncharacterized protein</fullName>
    </submittedName>
</protein>
<dbReference type="AlphaFoldDB" id="A0A8D8Z9B2"/>
<proteinExistence type="predicted"/>
<evidence type="ECO:0000313" key="1">
    <source>
        <dbReference type="EMBL" id="CAG6742216.1"/>
    </source>
</evidence>
<sequence>MYRVILKCSYLGPSRLMGSSYIRYLLFHSVLFDLKRQEDTISPLSPYLSMLVVFRSPQLNERPPPNRVFSGGHSGCFQPLRQDLTSRKHDTLIGAQFGSLHRDLQEFPLGG</sequence>
<organism evidence="1">
    <name type="scientific">Cacopsylla melanoneura</name>
    <dbReference type="NCBI Taxonomy" id="428564"/>
    <lineage>
        <taxon>Eukaryota</taxon>
        <taxon>Metazoa</taxon>
        <taxon>Ecdysozoa</taxon>
        <taxon>Arthropoda</taxon>
        <taxon>Hexapoda</taxon>
        <taxon>Insecta</taxon>
        <taxon>Pterygota</taxon>
        <taxon>Neoptera</taxon>
        <taxon>Paraneoptera</taxon>
        <taxon>Hemiptera</taxon>
        <taxon>Sternorrhyncha</taxon>
        <taxon>Psylloidea</taxon>
        <taxon>Psyllidae</taxon>
        <taxon>Psyllinae</taxon>
        <taxon>Cacopsylla</taxon>
    </lineage>
</organism>
<name>A0A8D8Z9B2_9HEMI</name>
<dbReference type="EMBL" id="HBUF01433514">
    <property type="protein sequence ID" value="CAG6742216.1"/>
    <property type="molecule type" value="Transcribed_RNA"/>
</dbReference>
<accession>A0A8D8Z9B2</accession>
<reference evidence="1" key="1">
    <citation type="submission" date="2021-05" db="EMBL/GenBank/DDBJ databases">
        <authorList>
            <person name="Alioto T."/>
            <person name="Alioto T."/>
            <person name="Gomez Garrido J."/>
        </authorList>
    </citation>
    <scope>NUCLEOTIDE SEQUENCE</scope>
</reference>